<dbReference type="Proteomes" id="UP000199421">
    <property type="component" value="Unassembled WGS sequence"/>
</dbReference>
<dbReference type="EMBL" id="FOAF01000012">
    <property type="protein sequence ID" value="SEM40904.1"/>
    <property type="molecule type" value="Genomic_DNA"/>
</dbReference>
<dbReference type="InterPro" id="IPR021109">
    <property type="entry name" value="Peptidase_aspartic_dom_sf"/>
</dbReference>
<dbReference type="Pfam" id="PF13650">
    <property type="entry name" value="Asp_protease_2"/>
    <property type="match status" value="1"/>
</dbReference>
<dbReference type="AlphaFoldDB" id="A0A1H7Y4U5"/>
<dbReference type="CDD" id="cd05483">
    <property type="entry name" value="retropepsin_like_bacteria"/>
    <property type="match status" value="1"/>
</dbReference>
<proteinExistence type="predicted"/>
<sequence>MIITCRILVAALLVFLGNVPQLIAQEKISARKALTALNQIFKYKNPAALKPLLSTDFSIAAYHMNATDGMLKQILKNYPADSIALISIQQKRDLTFVKIGFYNRNKLLDTNDMVLDKGGSILYLEQFDRLFGMDRSVIAKHRITIPFENDNGAIILKVTLNSHKRMVRLLFDTGADGMVLSKDLADSLGIVANKTKQVTVLGGHRQAYVSTENTVYLGKLALTGQRIALVNDYHKRTDGIIGNTLTKRFIVKVNYDKNELSLYDFGYYEPEENAIAIPVKVPGNILLPVELNIARRKNVRGSFFFDTGARYNLLVFPSFVVANNLLTNGFRPLYTSLVTSMGVTSTAFGGIASGLTLGSNLPLENIPINLMDTKNLDRNWKTIADGSIGARLIGRYNFVIDLLKKVIYLSPNHTFNYPQDFILGGLMMGFDHAGHLRVKFSISPSMRGKIKEEAIVERINGIASEDLLKDIKKLNKLLHLSKRKRLVLEAKDERNNLFSIRLMRQ</sequence>
<keyword evidence="1" id="KW-0378">Hydrolase</keyword>
<name>A0A1H7Y4U5_OLID1</name>
<gene>
    <name evidence="1" type="ORF">SAMN05661044_05095</name>
</gene>
<protein>
    <submittedName>
        <fullName evidence="1">Aspartyl protease</fullName>
    </submittedName>
</protein>
<reference evidence="2" key="1">
    <citation type="submission" date="2016-10" db="EMBL/GenBank/DDBJ databases">
        <authorList>
            <person name="Varghese N."/>
            <person name="Submissions S."/>
        </authorList>
    </citation>
    <scope>NUCLEOTIDE SEQUENCE [LARGE SCALE GENOMIC DNA]</scope>
    <source>
        <strain evidence="2">DSM 18733</strain>
    </source>
</reference>
<dbReference type="GO" id="GO:0006508">
    <property type="term" value="P:proteolysis"/>
    <property type="evidence" value="ECO:0007669"/>
    <property type="project" value="UniProtKB-KW"/>
</dbReference>
<evidence type="ECO:0000313" key="1">
    <source>
        <dbReference type="EMBL" id="SEM40904.1"/>
    </source>
</evidence>
<accession>A0A1H7Y4U5</accession>
<dbReference type="InterPro" id="IPR034122">
    <property type="entry name" value="Retropepsin-like_bacterial"/>
</dbReference>
<keyword evidence="1" id="KW-0645">Protease</keyword>
<dbReference type="RefSeq" id="WP_093331323.1">
    <property type="nucleotide sequence ID" value="NZ_FOAF01000012.1"/>
</dbReference>
<dbReference type="OrthoDB" id="644381at2"/>
<keyword evidence="2" id="KW-1185">Reference proteome</keyword>
<evidence type="ECO:0000313" key="2">
    <source>
        <dbReference type="Proteomes" id="UP000199421"/>
    </source>
</evidence>
<dbReference type="SUPFAM" id="SSF50630">
    <property type="entry name" value="Acid proteases"/>
    <property type="match status" value="1"/>
</dbReference>
<dbReference type="STRING" id="407022.SAMN05661044_05095"/>
<organism evidence="1 2">
    <name type="scientific">Olivibacter domesticus</name>
    <name type="common">Pseudosphingobacterium domesticum</name>
    <dbReference type="NCBI Taxonomy" id="407022"/>
    <lineage>
        <taxon>Bacteria</taxon>
        <taxon>Pseudomonadati</taxon>
        <taxon>Bacteroidota</taxon>
        <taxon>Sphingobacteriia</taxon>
        <taxon>Sphingobacteriales</taxon>
        <taxon>Sphingobacteriaceae</taxon>
        <taxon>Olivibacter</taxon>
    </lineage>
</organism>
<dbReference type="GO" id="GO:0008233">
    <property type="term" value="F:peptidase activity"/>
    <property type="evidence" value="ECO:0007669"/>
    <property type="project" value="UniProtKB-KW"/>
</dbReference>
<dbReference type="Gene3D" id="2.40.70.10">
    <property type="entry name" value="Acid Proteases"/>
    <property type="match status" value="1"/>
</dbReference>